<sequence>MFCTFPIGPQQRRSECAHSLASVHQHWTQYVEIHHDMNKAYVREKMRMRHLGVVYTDGGLVKGKNIRLGFRRHMDVFRGIPYAHIPGRFEKPKRHPGWDGVLKATDYRNRCIQVNLLMTDTRGSVDCLYLNIWVPHGRSGKD</sequence>
<dbReference type="InterPro" id="IPR051093">
    <property type="entry name" value="Neuroligin/BSAL"/>
</dbReference>
<feature type="domain" description="Carboxylesterase type B" evidence="2">
    <location>
        <begin position="53"/>
        <end position="137"/>
    </location>
</feature>
<evidence type="ECO:0000256" key="1">
    <source>
        <dbReference type="ARBA" id="ARBA00005964"/>
    </source>
</evidence>
<evidence type="ECO:0000259" key="2">
    <source>
        <dbReference type="Pfam" id="PF00135"/>
    </source>
</evidence>
<dbReference type="Proteomes" id="UP000518266">
    <property type="component" value="Unassembled WGS sequence"/>
</dbReference>
<accession>A0A7J5YHF7</accession>
<comment type="caution">
    <text evidence="3">The sequence shown here is derived from an EMBL/GenBank/DDBJ whole genome shotgun (WGS) entry which is preliminary data.</text>
</comment>
<dbReference type="OrthoDB" id="19653at2759"/>
<organism evidence="3 4">
    <name type="scientific">Dissostichus mawsoni</name>
    <name type="common">Antarctic cod</name>
    <dbReference type="NCBI Taxonomy" id="36200"/>
    <lineage>
        <taxon>Eukaryota</taxon>
        <taxon>Metazoa</taxon>
        <taxon>Chordata</taxon>
        <taxon>Craniata</taxon>
        <taxon>Vertebrata</taxon>
        <taxon>Euteleostomi</taxon>
        <taxon>Actinopterygii</taxon>
        <taxon>Neopterygii</taxon>
        <taxon>Teleostei</taxon>
        <taxon>Neoteleostei</taxon>
        <taxon>Acanthomorphata</taxon>
        <taxon>Eupercaria</taxon>
        <taxon>Perciformes</taxon>
        <taxon>Notothenioidei</taxon>
        <taxon>Nototheniidae</taxon>
        <taxon>Dissostichus</taxon>
    </lineage>
</organism>
<protein>
    <recommendedName>
        <fullName evidence="2">Carboxylesterase type B domain-containing protein</fullName>
    </recommendedName>
</protein>
<reference evidence="3 4" key="1">
    <citation type="submission" date="2020-03" db="EMBL/GenBank/DDBJ databases">
        <title>Dissostichus mawsoni Genome sequencing and assembly.</title>
        <authorList>
            <person name="Park H."/>
        </authorList>
    </citation>
    <scope>NUCLEOTIDE SEQUENCE [LARGE SCALE GENOMIC DNA]</scope>
    <source>
        <strain evidence="3">DM0001</strain>
        <tissue evidence="3">Muscle</tissue>
    </source>
</reference>
<dbReference type="SUPFAM" id="SSF53474">
    <property type="entry name" value="alpha/beta-Hydrolases"/>
    <property type="match status" value="1"/>
</dbReference>
<keyword evidence="4" id="KW-1185">Reference proteome</keyword>
<evidence type="ECO:0000313" key="3">
    <source>
        <dbReference type="EMBL" id="KAF3848820.1"/>
    </source>
</evidence>
<comment type="similarity">
    <text evidence="1">Belongs to the type-B carboxylesterase/lipase family.</text>
</comment>
<dbReference type="Pfam" id="PF00135">
    <property type="entry name" value="COesterase"/>
    <property type="match status" value="1"/>
</dbReference>
<dbReference type="AlphaFoldDB" id="A0A7J5YHF7"/>
<proteinExistence type="inferred from homology"/>
<dbReference type="Gene3D" id="3.40.50.1820">
    <property type="entry name" value="alpha/beta hydrolase"/>
    <property type="match status" value="1"/>
</dbReference>
<dbReference type="InterPro" id="IPR029058">
    <property type="entry name" value="AB_hydrolase_fold"/>
</dbReference>
<evidence type="ECO:0000313" key="4">
    <source>
        <dbReference type="Proteomes" id="UP000518266"/>
    </source>
</evidence>
<dbReference type="PANTHER" id="PTHR43903">
    <property type="entry name" value="NEUROLIGIN"/>
    <property type="match status" value="1"/>
</dbReference>
<name>A0A7J5YHF7_DISMA</name>
<dbReference type="InterPro" id="IPR002018">
    <property type="entry name" value="CarbesteraseB"/>
</dbReference>
<dbReference type="EMBL" id="JAAKFY010000012">
    <property type="protein sequence ID" value="KAF3848820.1"/>
    <property type="molecule type" value="Genomic_DNA"/>
</dbReference>
<gene>
    <name evidence="3" type="ORF">F7725_015317</name>
</gene>